<keyword evidence="3" id="KW-1185">Reference proteome</keyword>
<dbReference type="EMBL" id="AWXA01000041">
    <property type="protein sequence ID" value="ERT58694.1"/>
    <property type="molecule type" value="Genomic_DNA"/>
</dbReference>
<comment type="caution">
    <text evidence="2">The sequence shown here is derived from an EMBL/GenBank/DDBJ whole genome shotgun (WGS) entry which is preliminary data.</text>
</comment>
<name>U7UII2_9FIRM</name>
<dbReference type="Gene3D" id="3.40.50.1980">
    <property type="entry name" value="Nitrogenase molybdenum iron protein domain"/>
    <property type="match status" value="1"/>
</dbReference>
<dbReference type="GO" id="GO:0016491">
    <property type="term" value="F:oxidoreductase activity"/>
    <property type="evidence" value="ECO:0007669"/>
    <property type="project" value="InterPro"/>
</dbReference>
<dbReference type="PATRIC" id="fig|1111454.3.peg.1571"/>
<dbReference type="SUPFAM" id="SSF53807">
    <property type="entry name" value="Helical backbone' metal receptor"/>
    <property type="match status" value="1"/>
</dbReference>
<evidence type="ECO:0000313" key="3">
    <source>
        <dbReference type="Proteomes" id="UP000017090"/>
    </source>
</evidence>
<evidence type="ECO:0000313" key="2">
    <source>
        <dbReference type="EMBL" id="ERT58694.1"/>
    </source>
</evidence>
<dbReference type="InterPro" id="IPR000510">
    <property type="entry name" value="Nase/OxRdtase_comp1"/>
</dbReference>
<reference evidence="2 3" key="1">
    <citation type="submission" date="2013-09" db="EMBL/GenBank/DDBJ databases">
        <authorList>
            <person name="Durkin A.S."/>
            <person name="Haft D.R."/>
            <person name="McCorrison J."/>
            <person name="Torralba M."/>
            <person name="Gillis M."/>
            <person name="Haft D.H."/>
            <person name="Methe B."/>
            <person name="Sutton G."/>
            <person name="Nelson K.E."/>
        </authorList>
    </citation>
    <scope>NUCLEOTIDE SEQUENCE [LARGE SCALE GENOMIC DNA]</scope>
    <source>
        <strain evidence="2 3">BV3C16-1</strain>
    </source>
</reference>
<feature type="domain" description="Nitrogenase/oxidoreductase component 1" evidence="1">
    <location>
        <begin position="61"/>
        <end position="140"/>
    </location>
</feature>
<gene>
    <name evidence="2" type="ORF">HMPREF1250_1903</name>
</gene>
<protein>
    <submittedName>
        <fullName evidence="2">Oxidoreductase, nitrogenase component 1 domain protein</fullName>
    </submittedName>
</protein>
<dbReference type="Proteomes" id="UP000017090">
    <property type="component" value="Unassembled WGS sequence"/>
</dbReference>
<dbReference type="RefSeq" id="WP_023053993.1">
    <property type="nucleotide sequence ID" value="NZ_AWXA01000041.1"/>
</dbReference>
<dbReference type="AlphaFoldDB" id="U7UII2"/>
<organism evidence="2 3">
    <name type="scientific">Megasphaera vaginalis</name>
    <name type="common">ex Srinivasan et al. 2021</name>
    <dbReference type="NCBI Taxonomy" id="1111454"/>
    <lineage>
        <taxon>Bacteria</taxon>
        <taxon>Bacillati</taxon>
        <taxon>Bacillota</taxon>
        <taxon>Negativicutes</taxon>
        <taxon>Veillonellales</taxon>
        <taxon>Veillonellaceae</taxon>
        <taxon>Megasphaera</taxon>
    </lineage>
</organism>
<evidence type="ECO:0000259" key="1">
    <source>
        <dbReference type="Pfam" id="PF00148"/>
    </source>
</evidence>
<dbReference type="STRING" id="1111454.HMPREF1250_1903"/>
<sequence>MEKEQDQLRRIRRLPLAVQLATAGLDGAACLAYVARHCAADCPTAPVTSQCCSWQADFTAAAPPKKINLLGVISPEQRRDAVRFLQRQGFIVHGVWGCGGDFDDLVRAGAAAANLVVTAAGLPAAAVLQERFGQPYVAAAALNDAVTAALKLAAADGRSRYLPEEGEYGWD</sequence>
<accession>U7UII2</accession>
<dbReference type="Pfam" id="PF00148">
    <property type="entry name" value="Oxidored_nitro"/>
    <property type="match status" value="1"/>
</dbReference>
<proteinExistence type="predicted"/>